<evidence type="ECO:0000256" key="5">
    <source>
        <dbReference type="ARBA" id="ARBA00022989"/>
    </source>
</evidence>
<dbReference type="STRING" id="229535.A0A0M9WAP2"/>
<evidence type="ECO:0000256" key="1">
    <source>
        <dbReference type="ARBA" id="ARBA00004477"/>
    </source>
</evidence>
<dbReference type="GO" id="GO:0140042">
    <property type="term" value="P:lipid droplet formation"/>
    <property type="evidence" value="ECO:0007669"/>
    <property type="project" value="UniProtKB-UniRule"/>
</dbReference>
<comment type="catalytic activity">
    <reaction evidence="8">
        <text>an acyl-CoA + H2O = an acyl-4'-phosphopantetheine + adenosine 3',5'-bisphosphate + 2 H(+)</text>
        <dbReference type="Rhea" id="RHEA:50044"/>
        <dbReference type="ChEBI" id="CHEBI:15377"/>
        <dbReference type="ChEBI" id="CHEBI:15378"/>
        <dbReference type="ChEBI" id="CHEBI:58342"/>
        <dbReference type="ChEBI" id="CHEBI:58343"/>
        <dbReference type="ChEBI" id="CHEBI:132023"/>
    </reaction>
</comment>
<organism evidence="11 12">
    <name type="scientific">Penicillium nordicum</name>
    <dbReference type="NCBI Taxonomy" id="229535"/>
    <lineage>
        <taxon>Eukaryota</taxon>
        <taxon>Fungi</taxon>
        <taxon>Dikarya</taxon>
        <taxon>Ascomycota</taxon>
        <taxon>Pezizomycotina</taxon>
        <taxon>Eurotiomycetes</taxon>
        <taxon>Eurotiomycetidae</taxon>
        <taxon>Eurotiales</taxon>
        <taxon>Aspergillaceae</taxon>
        <taxon>Penicillium</taxon>
    </lineage>
</organism>
<evidence type="ECO:0000256" key="7">
    <source>
        <dbReference type="ARBA" id="ARBA00023136"/>
    </source>
</evidence>
<reference evidence="11 12" key="1">
    <citation type="submission" date="2015-08" db="EMBL/GenBank/DDBJ databases">
        <title>Genome sequencing of Penicillium nordicum.</title>
        <authorList>
            <person name="Nguyen H.D."/>
            <person name="Seifert K.A."/>
        </authorList>
    </citation>
    <scope>NUCLEOTIDE SEQUENCE [LARGE SCALE GENOMIC DNA]</scope>
    <source>
        <strain evidence="11 12">DAOMC 185683</strain>
    </source>
</reference>
<keyword evidence="7 8" id="KW-0472">Membrane</keyword>
<feature type="region of interest" description="Disordered" evidence="9">
    <location>
        <begin position="350"/>
        <end position="375"/>
    </location>
</feature>
<dbReference type="InterPro" id="IPR019388">
    <property type="entry name" value="FIT"/>
</dbReference>
<proteinExistence type="inferred from homology"/>
<comment type="catalytic activity">
    <reaction evidence="8">
        <text>(5Z,8Z,11Z,14Z)-eicosatetraenoyl-CoA + H2O = S-(5Z,8Z,11Z,14Z-eicosatetraenoyl)-4'-phosphopantetheine + adenosine 3',5'-bisphosphate + 2 H(+)</text>
        <dbReference type="Rhea" id="RHEA:65568"/>
        <dbReference type="ChEBI" id="CHEBI:15377"/>
        <dbReference type="ChEBI" id="CHEBI:15378"/>
        <dbReference type="ChEBI" id="CHEBI:57368"/>
        <dbReference type="ChEBI" id="CHEBI:58343"/>
        <dbReference type="ChEBI" id="CHEBI:156554"/>
    </reaction>
</comment>
<comment type="function">
    <text evidence="8">Fatty acyl-coenzyme A (CoA) diphosphatase that hydrolyzes fatty acyl-CoA to yield acyl-4'-phosphopantetheine and adenosine 3',5'-bisphosphate. Preferentially hydrolyzes unsaturated long-chain acyl-CoA substrates in the endoplasmic reticulum (ER) lumen. This catalytic activity is required for maintaining ER structure and for lipid droplets (LDs) biogenesis, which are lipid storage organelles involved in maintaining lipid and energy homeostasis. May directly bind to diacylglycerol (DAGs) and triacylglycerol, which is also important for LD biogenesis. May support directional budding of nacent LDs from the ER into the cytosol by reducing DAG levels at sites of LD formation. May play a role in the regulation of cell morphology and cytoskeletal organization. Involved in phospholipid biosynthesis.</text>
</comment>
<evidence type="ECO:0000256" key="10">
    <source>
        <dbReference type="SAM" id="Phobius"/>
    </source>
</evidence>
<dbReference type="EC" id="3.6.1.-" evidence="8"/>
<keyword evidence="12" id="KW-1185">Reference proteome</keyword>
<gene>
    <name evidence="8" type="primary">SCS3</name>
    <name evidence="8" type="synonym">FIT2B</name>
    <name evidence="11" type="ORF">ACN38_g11474</name>
</gene>
<keyword evidence="8" id="KW-1208">Phospholipid metabolism</keyword>
<dbReference type="GO" id="GO:0010945">
    <property type="term" value="F:coenzyme A diphosphatase activity"/>
    <property type="evidence" value="ECO:0007669"/>
    <property type="project" value="InterPro"/>
</dbReference>
<keyword evidence="8" id="KW-0594">Phospholipid biosynthesis</keyword>
<dbReference type="InterPro" id="IPR046400">
    <property type="entry name" value="SCS3"/>
</dbReference>
<keyword evidence="6" id="KW-0443">Lipid metabolism</keyword>
<protein>
    <recommendedName>
        <fullName evidence="8">Acyl-coenzyme A diphosphatase SCS3</fullName>
        <ecNumber evidence="8">3.6.1.-</ecNumber>
    </recommendedName>
    <alternativeName>
        <fullName evidence="8">FIT family protein SCS3</fullName>
    </alternativeName>
</protein>
<comment type="catalytic activity">
    <reaction evidence="8">
        <text>(9Z)-octadecenoyl-CoA + H2O = S-(9Z-octadecenoyl)-4'-phosphopantetheine + adenosine 3',5'-bisphosphate + 2 H(+)</text>
        <dbReference type="Rhea" id="RHEA:65564"/>
        <dbReference type="ChEBI" id="CHEBI:15377"/>
        <dbReference type="ChEBI" id="CHEBI:15378"/>
        <dbReference type="ChEBI" id="CHEBI:57387"/>
        <dbReference type="ChEBI" id="CHEBI:58343"/>
        <dbReference type="ChEBI" id="CHEBI:156553"/>
    </reaction>
</comment>
<keyword evidence="2 8" id="KW-0812">Transmembrane</keyword>
<dbReference type="HAMAP" id="MF_03231">
    <property type="entry name" value="SCS3"/>
    <property type="match status" value="1"/>
</dbReference>
<dbReference type="EMBL" id="LHQQ01000299">
    <property type="protein sequence ID" value="KOS37712.1"/>
    <property type="molecule type" value="Genomic_DNA"/>
</dbReference>
<feature type="transmembrane region" description="Helical" evidence="10">
    <location>
        <begin position="419"/>
        <end position="435"/>
    </location>
</feature>
<comment type="similarity">
    <text evidence="8">Belongs to the FIT family. Fungal FIT2B/SCS3 subfamily.</text>
</comment>
<comment type="caution">
    <text evidence="11">The sequence shown here is derived from an EMBL/GenBank/DDBJ whole genome shotgun (WGS) entry which is preliminary data.</text>
</comment>
<feature type="transmembrane region" description="Helical" evidence="10">
    <location>
        <begin position="393"/>
        <end position="413"/>
    </location>
</feature>
<evidence type="ECO:0000256" key="4">
    <source>
        <dbReference type="ARBA" id="ARBA00022824"/>
    </source>
</evidence>
<evidence type="ECO:0000256" key="3">
    <source>
        <dbReference type="ARBA" id="ARBA00022801"/>
    </source>
</evidence>
<evidence type="ECO:0000256" key="9">
    <source>
        <dbReference type="SAM" id="MobiDB-lite"/>
    </source>
</evidence>
<dbReference type="GO" id="GO:0008654">
    <property type="term" value="P:phospholipid biosynthetic process"/>
    <property type="evidence" value="ECO:0007669"/>
    <property type="project" value="UniProtKB-KW"/>
</dbReference>
<dbReference type="Proteomes" id="UP000037696">
    <property type="component" value="Unassembled WGS sequence"/>
</dbReference>
<evidence type="ECO:0000313" key="12">
    <source>
        <dbReference type="Proteomes" id="UP000037696"/>
    </source>
</evidence>
<feature type="transmembrane region" description="Helical" evidence="10">
    <location>
        <begin position="324"/>
        <end position="343"/>
    </location>
</feature>
<dbReference type="GO" id="GO:0005789">
    <property type="term" value="C:endoplasmic reticulum membrane"/>
    <property type="evidence" value="ECO:0007669"/>
    <property type="project" value="UniProtKB-SubCell"/>
</dbReference>
<evidence type="ECO:0000313" key="11">
    <source>
        <dbReference type="EMBL" id="KOS37712.1"/>
    </source>
</evidence>
<feature type="transmembrane region" description="Helical" evidence="10">
    <location>
        <begin position="207"/>
        <end position="226"/>
    </location>
</feature>
<keyword evidence="4 8" id="KW-0256">Endoplasmic reticulum</keyword>
<evidence type="ECO:0000256" key="2">
    <source>
        <dbReference type="ARBA" id="ARBA00022692"/>
    </source>
</evidence>
<dbReference type="Pfam" id="PF10261">
    <property type="entry name" value="FIT"/>
    <property type="match status" value="1"/>
</dbReference>
<keyword evidence="8" id="KW-0444">Lipid biosynthesis</keyword>
<dbReference type="OrthoDB" id="5579088at2759"/>
<feature type="transmembrane region" description="Helical" evidence="10">
    <location>
        <begin position="131"/>
        <end position="154"/>
    </location>
</feature>
<name>A0A0M9WAP2_9EURO</name>
<feature type="active site" evidence="8">
    <location>
        <position position="327"/>
    </location>
</feature>
<keyword evidence="5 8" id="KW-1133">Transmembrane helix</keyword>
<sequence length="451" mass="49270">MTINRSSGKRCLYLRTAYACTFLGDGYGTFLTFLSIRCGVNALLLLTCSTSTSPNVLQLTIIPARYFRTLHSVIANLSCFNLPNCNNYALWSYWNVLVNPHFVSHNIPVYFPLLESRPMLTTMATATARPVTLLSTVLLIYPATLLLGSLYSAISPTAQHSRHLSGSSPQPASPLAPSLATDLHLSESPVNYFARKNNIFNVYFVKIGWLWTTVAFVSLLIFQPLYSSSRRESSSQQEARFRRILQAILRYALATTVWYLATQWFFGPAIIDRGFVATGGKCERAIEEAGKMAAGQSSPTSLETLFTAATCKTAGGAWRGGHDISGHVLMLVLATGLLAFEAVGASASAPACLSHSDPTGDAGRERKASDADSTTVIDSTGTGGFARTWSLRLVWGVVGLGWWMLFMTAIWFHTWLEKWSGLSIALSAVYVIYILPRRIAPLRDVVGLPGV</sequence>
<feature type="active site" evidence="8">
    <location>
        <position position="413"/>
    </location>
</feature>
<feature type="transmembrane region" description="Helical" evidence="10">
    <location>
        <begin position="247"/>
        <end position="266"/>
    </location>
</feature>
<dbReference type="PANTHER" id="PTHR23129">
    <property type="entry name" value="ACYL-COENZYME A DIPHOSPHATASE FITM2"/>
    <property type="match status" value="1"/>
</dbReference>
<accession>A0A0M9WAP2</accession>
<dbReference type="PANTHER" id="PTHR23129:SF0">
    <property type="entry name" value="ACYL-COENZYME A DIPHOSPHATASE FITM2"/>
    <property type="match status" value="1"/>
</dbReference>
<keyword evidence="3 8" id="KW-0378">Hydrolase</keyword>
<evidence type="ECO:0000256" key="8">
    <source>
        <dbReference type="HAMAP-Rule" id="MF_03231"/>
    </source>
</evidence>
<comment type="subcellular location">
    <subcellularLocation>
        <location evidence="1 8">Endoplasmic reticulum membrane</location>
        <topology evidence="1 8">Multi-pass membrane protein</topology>
    </subcellularLocation>
</comment>
<comment type="catalytic activity">
    <reaction evidence="8">
        <text>hexadecanoyl-CoA + H2O = S-hexadecanoyl-4'-phosphopantetheine + adenosine 3',5'-bisphosphate + 2 H(+)</text>
        <dbReference type="Rhea" id="RHEA:50032"/>
        <dbReference type="ChEBI" id="CHEBI:15377"/>
        <dbReference type="ChEBI" id="CHEBI:15378"/>
        <dbReference type="ChEBI" id="CHEBI:57379"/>
        <dbReference type="ChEBI" id="CHEBI:58343"/>
        <dbReference type="ChEBI" id="CHEBI:132018"/>
    </reaction>
</comment>
<evidence type="ECO:0000256" key="6">
    <source>
        <dbReference type="ARBA" id="ARBA00023098"/>
    </source>
</evidence>
<dbReference type="AlphaFoldDB" id="A0A0M9WAP2"/>